<feature type="domain" description="PDZ" evidence="3">
    <location>
        <begin position="148"/>
        <end position="217"/>
    </location>
</feature>
<dbReference type="VEuPathDB" id="FungiDB:CD36_10460"/>
<reference evidence="5 6" key="1">
    <citation type="journal article" date="2009" name="Genome Res.">
        <title>Comparative genomics of the fungal pathogens Candida dubliniensis and Candida albicans.</title>
        <authorList>
            <person name="Jackson A.P."/>
            <person name="Gamble J.A."/>
            <person name="Yeomans T."/>
            <person name="Moran G.P."/>
            <person name="Saunders D."/>
            <person name="Harris D."/>
            <person name="Aslett M."/>
            <person name="Barrell J.F."/>
            <person name="Butler G."/>
            <person name="Citiulo F."/>
            <person name="Coleman D.C."/>
            <person name="de Groot P.W.J."/>
            <person name="Goodwin T.J."/>
            <person name="Quail M.A."/>
            <person name="McQuillan J."/>
            <person name="Munro C.A."/>
            <person name="Pain A."/>
            <person name="Poulter R.T."/>
            <person name="Rajandream M.A."/>
            <person name="Renauld H."/>
            <person name="Spiering M.J."/>
            <person name="Tivey A."/>
            <person name="Gow N.A.R."/>
            <person name="Barrell B."/>
            <person name="Sullivan D.J."/>
            <person name="Berriman M."/>
        </authorList>
    </citation>
    <scope>NUCLEOTIDE SEQUENCE [LARGE SCALE GENOMIC DNA]</scope>
    <source>
        <strain evidence="6">CD36 / ATCC MYA-646 / CBS 7987 / NCPF 3949 / NRRL Y-17841</strain>
    </source>
</reference>
<dbReference type="InterPro" id="IPR035269">
    <property type="entry name" value="PSMD9"/>
</dbReference>
<evidence type="ECO:0000259" key="3">
    <source>
        <dbReference type="PROSITE" id="PS50106"/>
    </source>
</evidence>
<keyword evidence="5" id="KW-0647">Proteasome</keyword>
<evidence type="ECO:0000313" key="6">
    <source>
        <dbReference type="Proteomes" id="UP000002605"/>
    </source>
</evidence>
<dbReference type="InterPro" id="IPR036034">
    <property type="entry name" value="PDZ_sf"/>
</dbReference>
<dbReference type="EMBL" id="FM992688">
    <property type="protein sequence ID" value="CAX45401.1"/>
    <property type="molecule type" value="Genomic_DNA"/>
</dbReference>
<dbReference type="FunFam" id="2.30.42.10:FF:000107">
    <property type="entry name" value="26S proteasome non-ATPase regulatory subunit 9"/>
    <property type="match status" value="1"/>
</dbReference>
<evidence type="ECO:0000256" key="2">
    <source>
        <dbReference type="ARBA" id="ARBA00068021"/>
    </source>
</evidence>
<accession>B9W9B5</accession>
<dbReference type="InterPro" id="IPR040815">
    <property type="entry name" value="Nas2_N"/>
</dbReference>
<gene>
    <name evidence="4" type="ordered locus">Cd36_10460</name>
    <name evidence="5" type="ORF">CD36_10460</name>
</gene>
<dbReference type="GeneID" id="8045237"/>
<dbReference type="PANTHER" id="PTHR12651">
    <property type="entry name" value="26S PROTEASOME NON-ATPASE REGULATORY SUBUNIT 9"/>
    <property type="match status" value="1"/>
</dbReference>
<sequence length="232" mass="26692">MTVDESDINGSFQGLMKSLNLDNEQFKEYDDIDFESLNFTQLSQVKQEIESQLNTLFDLLRHKYNADMDTPLVTPDGFPRSDLDVVTIRLLRIRIIRLRNDDRKVIHLLDDRMVQEFAVRRENNKKIEEEEESTSSSTSRYQIPFAQVREVVPGGPAFNSGLKEGDQIIVFDNDIHATNNNKLGSLVSRVRSKQNEEINLDLKRGQERITLKLIPSDDWDGQGLLGCRLIPI</sequence>
<evidence type="ECO:0000313" key="4">
    <source>
        <dbReference type="CGD" id="CAL0000162314"/>
    </source>
</evidence>
<dbReference type="GO" id="GO:0070682">
    <property type="term" value="P:proteasome regulatory particle assembly"/>
    <property type="evidence" value="ECO:0007669"/>
    <property type="project" value="InterPro"/>
</dbReference>
<dbReference type="GO" id="GO:0005737">
    <property type="term" value="C:cytoplasm"/>
    <property type="evidence" value="ECO:0007669"/>
    <property type="project" value="TreeGrafter"/>
</dbReference>
<protein>
    <recommendedName>
        <fullName evidence="2">Probable 26S proteasome regulatory subunit p27</fullName>
    </recommendedName>
</protein>
<dbReference type="CGD" id="CAL0000162314">
    <property type="gene designation" value="Cd36_10460"/>
</dbReference>
<dbReference type="HOGENOM" id="CLU_073146_2_1_1"/>
<evidence type="ECO:0000313" key="5">
    <source>
        <dbReference type="EMBL" id="CAX45401.1"/>
    </source>
</evidence>
<dbReference type="RefSeq" id="XP_002417689.1">
    <property type="nucleotide sequence ID" value="XM_002417644.1"/>
</dbReference>
<keyword evidence="1" id="KW-0143">Chaperone</keyword>
<dbReference type="Gene3D" id="6.10.140.1710">
    <property type="match status" value="1"/>
</dbReference>
<evidence type="ECO:0000256" key="1">
    <source>
        <dbReference type="ARBA" id="ARBA00023186"/>
    </source>
</evidence>
<dbReference type="PANTHER" id="PTHR12651:SF1">
    <property type="entry name" value="26S PROTEASOME NON-ATPASE REGULATORY SUBUNIT 9"/>
    <property type="match status" value="1"/>
</dbReference>
<organism evidence="5 6">
    <name type="scientific">Candida dubliniensis (strain CD36 / ATCC MYA-646 / CBS 7987 / NCPF 3949 / NRRL Y-17841)</name>
    <name type="common">Yeast</name>
    <dbReference type="NCBI Taxonomy" id="573826"/>
    <lineage>
        <taxon>Eukaryota</taxon>
        <taxon>Fungi</taxon>
        <taxon>Dikarya</taxon>
        <taxon>Ascomycota</taxon>
        <taxon>Saccharomycotina</taxon>
        <taxon>Pichiomycetes</taxon>
        <taxon>Debaryomycetaceae</taxon>
        <taxon>Candida/Lodderomyces clade</taxon>
        <taxon>Candida</taxon>
    </lineage>
</organism>
<dbReference type="AlphaFoldDB" id="B9W9B5"/>
<dbReference type="InterPro" id="IPR001478">
    <property type="entry name" value="PDZ"/>
</dbReference>
<dbReference type="OrthoDB" id="72325at2759"/>
<dbReference type="Pfam" id="PF13180">
    <property type="entry name" value="PDZ_2"/>
    <property type="match status" value="1"/>
</dbReference>
<dbReference type="KEGG" id="cdu:CD36_10460"/>
<dbReference type="Proteomes" id="UP000002605">
    <property type="component" value="Chromosome 1"/>
</dbReference>
<dbReference type="PROSITE" id="PS50106">
    <property type="entry name" value="PDZ"/>
    <property type="match status" value="1"/>
</dbReference>
<name>B9W9B5_CANDC</name>
<dbReference type="GO" id="GO:0000502">
    <property type="term" value="C:proteasome complex"/>
    <property type="evidence" value="ECO:0007669"/>
    <property type="project" value="UniProtKB-KW"/>
</dbReference>
<dbReference type="GO" id="GO:0005634">
    <property type="term" value="C:nucleus"/>
    <property type="evidence" value="ECO:0007669"/>
    <property type="project" value="TreeGrafter"/>
</dbReference>
<dbReference type="eggNOG" id="KOG3129">
    <property type="taxonomic scope" value="Eukaryota"/>
</dbReference>
<keyword evidence="6" id="KW-1185">Reference proteome</keyword>
<proteinExistence type="predicted"/>
<dbReference type="SUPFAM" id="SSF50156">
    <property type="entry name" value="PDZ domain-like"/>
    <property type="match status" value="1"/>
</dbReference>
<dbReference type="Pfam" id="PF18265">
    <property type="entry name" value="Nas2_N"/>
    <property type="match status" value="1"/>
</dbReference>
<dbReference type="Gene3D" id="2.30.42.10">
    <property type="match status" value="1"/>
</dbReference>